<dbReference type="RefSeq" id="WP_344780808.1">
    <property type="nucleotide sequence ID" value="NZ_BAAAZW010000002.1"/>
</dbReference>
<organism evidence="2 3">
    <name type="scientific">Gordonia caeni</name>
    <dbReference type="NCBI Taxonomy" id="1007097"/>
    <lineage>
        <taxon>Bacteria</taxon>
        <taxon>Bacillati</taxon>
        <taxon>Actinomycetota</taxon>
        <taxon>Actinomycetes</taxon>
        <taxon>Mycobacteriales</taxon>
        <taxon>Gordoniaceae</taxon>
        <taxon>Gordonia</taxon>
    </lineage>
</organism>
<dbReference type="InterPro" id="IPR037401">
    <property type="entry name" value="SnoaL-like"/>
</dbReference>
<keyword evidence="3" id="KW-1185">Reference proteome</keyword>
<protein>
    <recommendedName>
        <fullName evidence="1">SnoaL-like domain-containing protein</fullName>
    </recommendedName>
</protein>
<name>A0ABP7NQT7_9ACTN</name>
<feature type="domain" description="SnoaL-like" evidence="1">
    <location>
        <begin position="10"/>
        <end position="134"/>
    </location>
</feature>
<gene>
    <name evidence="2" type="ORF">GCM10022231_07790</name>
</gene>
<comment type="caution">
    <text evidence="2">The sequence shown here is derived from an EMBL/GenBank/DDBJ whole genome shotgun (WGS) entry which is preliminary data.</text>
</comment>
<accession>A0ABP7NQT7</accession>
<evidence type="ECO:0000313" key="3">
    <source>
        <dbReference type="Proteomes" id="UP001418444"/>
    </source>
</evidence>
<evidence type="ECO:0000259" key="1">
    <source>
        <dbReference type="Pfam" id="PF13577"/>
    </source>
</evidence>
<proteinExistence type="predicted"/>
<evidence type="ECO:0000313" key="2">
    <source>
        <dbReference type="EMBL" id="GAA3952275.1"/>
    </source>
</evidence>
<dbReference type="CDD" id="cd00531">
    <property type="entry name" value="NTF2_like"/>
    <property type="match status" value="1"/>
</dbReference>
<reference evidence="3" key="1">
    <citation type="journal article" date="2019" name="Int. J. Syst. Evol. Microbiol.">
        <title>The Global Catalogue of Microorganisms (GCM) 10K type strain sequencing project: providing services to taxonomists for standard genome sequencing and annotation.</title>
        <authorList>
            <consortium name="The Broad Institute Genomics Platform"/>
            <consortium name="The Broad Institute Genome Sequencing Center for Infectious Disease"/>
            <person name="Wu L."/>
            <person name="Ma J."/>
        </authorList>
    </citation>
    <scope>NUCLEOTIDE SEQUENCE [LARGE SCALE GENOMIC DNA]</scope>
    <source>
        <strain evidence="3">JCM 16923</strain>
    </source>
</reference>
<dbReference type="InterPro" id="IPR032710">
    <property type="entry name" value="NTF2-like_dom_sf"/>
</dbReference>
<dbReference type="Proteomes" id="UP001418444">
    <property type="component" value="Unassembled WGS sequence"/>
</dbReference>
<dbReference type="EMBL" id="BAAAZW010000002">
    <property type="protein sequence ID" value="GAA3952275.1"/>
    <property type="molecule type" value="Genomic_DNA"/>
</dbReference>
<dbReference type="Pfam" id="PF13577">
    <property type="entry name" value="SnoaL_4"/>
    <property type="match status" value="1"/>
</dbReference>
<dbReference type="SUPFAM" id="SSF54427">
    <property type="entry name" value="NTF2-like"/>
    <property type="match status" value="1"/>
</dbReference>
<dbReference type="Gene3D" id="3.10.450.50">
    <property type="match status" value="1"/>
</dbReference>
<sequence>MSETVEIRLRRLEDRAAIEDLVLLYFHVMDERDLAGLSAVFTADAHLGSGDGVFDATGLAALEEIYRERFAVLGPTFHFSHGVLITPDPDDPDTATGVLTGHAELVRNGEPTLVALRYRDVYRRTPAGWRIADRVMSYFYYCSAEEYATVLVSAERNRAYARPGPADWPTVLRAESGGRAPDWLRALTAPTE</sequence>